<sequence>MQLCCLTNREEVENILNSAVPEPEGGGEDPRLTCLMVCSGKDTDTHQQWSVLIPKQRMLTNWDRLSTHEFPRGVTIADISPSDTNSRVQVFRVEEIRYCEMPNCQMPLRPTAFINFITIPSDCRFKHFICEGHTHRGFETGMKCDLCARYQSVVPVPTSRQTAATWEDVLPIPPPVTDTSRGSLIDSIHRMIEHENQALPSYKLQAFHQRIRVFLTAWNHWAEDQTERWFEFGNPPPPRFFLETPPAAPAKELAVAEGGEENAAVASEKGGVIAEGGEENAVVRSEEGSVIAEGGEESAAAESEEESVIAVQQTDTGLGDRQVALPYCLLCAVFRTENVPLPFNHFIAACVDSIPCAVLILFHLSRAFPLAASNLEEGYVTPLEGVFTPLEGYVTPEDVISVVHEPEDDDPSPVGEENGEDENESDRGTVGTMEENRNEEDFEEDNGHAAPEESDLDEGTFFASPPSNLAYSERDENESVGTMDEVFDGEMDVDMEERGNTGYRQEEEGIFSAPPPMNFGEGSEAPSRQQTDSWYAGSSKKARLSAAPSSSSVHPPTPAPPSAHLAERWVQYAPQHLGPERVVQ</sequence>
<name>A0A0G4HX37_9ALVE</name>
<dbReference type="AlphaFoldDB" id="A0A0G4HX37"/>
<gene>
    <name evidence="2" type="ORF">Cvel_9191</name>
</gene>
<feature type="compositionally biased region" description="Acidic residues" evidence="1">
    <location>
        <begin position="406"/>
        <end position="424"/>
    </location>
</feature>
<dbReference type="VEuPathDB" id="CryptoDB:Cvel_9191"/>
<feature type="compositionally biased region" description="Acidic residues" evidence="1">
    <location>
        <begin position="485"/>
        <end position="495"/>
    </location>
</feature>
<reference evidence="2" key="1">
    <citation type="submission" date="2014-11" db="EMBL/GenBank/DDBJ databases">
        <authorList>
            <person name="Otto D Thomas"/>
            <person name="Naeem Raeece"/>
        </authorList>
    </citation>
    <scope>NUCLEOTIDE SEQUENCE</scope>
</reference>
<dbReference type="EMBL" id="CDMZ01004228">
    <property type="protein sequence ID" value="CEM49074.1"/>
    <property type="molecule type" value="Genomic_DNA"/>
</dbReference>
<organism evidence="2">
    <name type="scientific">Chromera velia CCMP2878</name>
    <dbReference type="NCBI Taxonomy" id="1169474"/>
    <lineage>
        <taxon>Eukaryota</taxon>
        <taxon>Sar</taxon>
        <taxon>Alveolata</taxon>
        <taxon>Colpodellida</taxon>
        <taxon>Chromeraceae</taxon>
        <taxon>Chromera</taxon>
    </lineage>
</organism>
<protein>
    <submittedName>
        <fullName evidence="2">Uncharacterized protein</fullName>
    </submittedName>
</protein>
<evidence type="ECO:0000256" key="1">
    <source>
        <dbReference type="SAM" id="MobiDB-lite"/>
    </source>
</evidence>
<feature type="region of interest" description="Disordered" evidence="1">
    <location>
        <begin position="404"/>
        <end position="584"/>
    </location>
</feature>
<accession>A0A0G4HX37</accession>
<evidence type="ECO:0000313" key="2">
    <source>
        <dbReference type="EMBL" id="CEM49074.1"/>
    </source>
</evidence>
<proteinExistence type="predicted"/>
<feature type="compositionally biased region" description="Basic and acidic residues" evidence="1">
    <location>
        <begin position="496"/>
        <end position="507"/>
    </location>
</feature>
<feature type="compositionally biased region" description="Low complexity" evidence="1">
    <location>
        <begin position="544"/>
        <end position="554"/>
    </location>
</feature>